<dbReference type="SUPFAM" id="SSF52540">
    <property type="entry name" value="P-loop containing nucleoside triphosphate hydrolases"/>
    <property type="match status" value="1"/>
</dbReference>
<evidence type="ECO:0000259" key="4">
    <source>
        <dbReference type="PROSITE" id="PS51755"/>
    </source>
</evidence>
<dbReference type="SMART" id="SM01043">
    <property type="entry name" value="BTAD"/>
    <property type="match status" value="1"/>
</dbReference>
<comment type="caution">
    <text evidence="5">The sequence shown here is derived from an EMBL/GenBank/DDBJ whole genome shotgun (WGS) entry which is preliminary data.</text>
</comment>
<proteinExistence type="inferred from homology"/>
<comment type="similarity">
    <text evidence="1">Belongs to the AfsR/DnrI/RedD regulatory family.</text>
</comment>
<dbReference type="InterPro" id="IPR011990">
    <property type="entry name" value="TPR-like_helical_dom_sf"/>
</dbReference>
<dbReference type="EMBL" id="PVMZ01000016">
    <property type="protein sequence ID" value="PRX17356.1"/>
    <property type="molecule type" value="Genomic_DNA"/>
</dbReference>
<dbReference type="InterPro" id="IPR005158">
    <property type="entry name" value="BTAD"/>
</dbReference>
<dbReference type="GO" id="GO:0006355">
    <property type="term" value="P:regulation of DNA-templated transcription"/>
    <property type="evidence" value="ECO:0007669"/>
    <property type="project" value="InterPro"/>
</dbReference>
<dbReference type="GO" id="GO:0043531">
    <property type="term" value="F:ADP binding"/>
    <property type="evidence" value="ECO:0007669"/>
    <property type="project" value="InterPro"/>
</dbReference>
<protein>
    <submittedName>
        <fullName evidence="5">DNA-binding SARP family transcriptional activator</fullName>
    </submittedName>
</protein>
<feature type="DNA-binding region" description="OmpR/PhoB-type" evidence="3">
    <location>
        <begin position="1"/>
        <end position="99"/>
    </location>
</feature>
<keyword evidence="2 3" id="KW-0238">DNA-binding</keyword>
<dbReference type="InterPro" id="IPR036388">
    <property type="entry name" value="WH-like_DNA-bd_sf"/>
</dbReference>
<dbReference type="PRINTS" id="PR00364">
    <property type="entry name" value="DISEASERSIST"/>
</dbReference>
<dbReference type="RefSeq" id="WP_106325492.1">
    <property type="nucleotide sequence ID" value="NZ_BOMO01000183.1"/>
</dbReference>
<dbReference type="GO" id="GO:0000160">
    <property type="term" value="P:phosphorelay signal transduction system"/>
    <property type="evidence" value="ECO:0007669"/>
    <property type="project" value="InterPro"/>
</dbReference>
<gene>
    <name evidence="5" type="ORF">CLV67_116132</name>
</gene>
<dbReference type="Gene3D" id="1.25.40.10">
    <property type="entry name" value="Tetratricopeptide repeat domain"/>
    <property type="match status" value="3"/>
</dbReference>
<dbReference type="InterPro" id="IPR019734">
    <property type="entry name" value="TPR_rpt"/>
</dbReference>
<evidence type="ECO:0000256" key="1">
    <source>
        <dbReference type="ARBA" id="ARBA00005820"/>
    </source>
</evidence>
<dbReference type="Pfam" id="PF03704">
    <property type="entry name" value="BTAD"/>
    <property type="match status" value="1"/>
</dbReference>
<dbReference type="Gene3D" id="1.10.10.10">
    <property type="entry name" value="Winged helix-like DNA-binding domain superfamily/Winged helix DNA-binding domain"/>
    <property type="match status" value="1"/>
</dbReference>
<dbReference type="InterPro" id="IPR001867">
    <property type="entry name" value="OmpR/PhoB-type_DNA-bd"/>
</dbReference>
<dbReference type="OrthoDB" id="7628974at2"/>
<dbReference type="InterPro" id="IPR049945">
    <property type="entry name" value="AAA_22"/>
</dbReference>
<dbReference type="PANTHER" id="PTHR47691:SF3">
    <property type="entry name" value="HTH-TYPE TRANSCRIPTIONAL REGULATOR RV0890C-RELATED"/>
    <property type="match status" value="1"/>
</dbReference>
<dbReference type="Pfam" id="PF13401">
    <property type="entry name" value="AAA_22"/>
    <property type="match status" value="1"/>
</dbReference>
<dbReference type="Pfam" id="PF13424">
    <property type="entry name" value="TPR_12"/>
    <property type="match status" value="2"/>
</dbReference>
<dbReference type="InterPro" id="IPR003593">
    <property type="entry name" value="AAA+_ATPase"/>
</dbReference>
<dbReference type="SUPFAM" id="SSF46894">
    <property type="entry name" value="C-terminal effector domain of the bipartite response regulators"/>
    <property type="match status" value="1"/>
</dbReference>
<dbReference type="SMART" id="SM00862">
    <property type="entry name" value="Trans_reg_C"/>
    <property type="match status" value="1"/>
</dbReference>
<dbReference type="SMART" id="SM00382">
    <property type="entry name" value="AAA"/>
    <property type="match status" value="1"/>
</dbReference>
<organism evidence="5 6">
    <name type="scientific">Actinoplanes italicus</name>
    <dbReference type="NCBI Taxonomy" id="113567"/>
    <lineage>
        <taxon>Bacteria</taxon>
        <taxon>Bacillati</taxon>
        <taxon>Actinomycetota</taxon>
        <taxon>Actinomycetes</taxon>
        <taxon>Micromonosporales</taxon>
        <taxon>Micromonosporaceae</taxon>
        <taxon>Actinoplanes</taxon>
    </lineage>
</organism>
<evidence type="ECO:0000313" key="6">
    <source>
        <dbReference type="Proteomes" id="UP000239415"/>
    </source>
</evidence>
<reference evidence="5 6" key="1">
    <citation type="submission" date="2018-03" db="EMBL/GenBank/DDBJ databases">
        <title>Genomic Encyclopedia of Archaeal and Bacterial Type Strains, Phase II (KMG-II): from individual species to whole genera.</title>
        <authorList>
            <person name="Goeker M."/>
        </authorList>
    </citation>
    <scope>NUCLEOTIDE SEQUENCE [LARGE SCALE GENOMIC DNA]</scope>
    <source>
        <strain evidence="5 6">DSM 43146</strain>
    </source>
</reference>
<evidence type="ECO:0000256" key="3">
    <source>
        <dbReference type="PROSITE-ProRule" id="PRU01091"/>
    </source>
</evidence>
<dbReference type="PROSITE" id="PS51755">
    <property type="entry name" value="OMPR_PHOB"/>
    <property type="match status" value="1"/>
</dbReference>
<feature type="domain" description="OmpR/PhoB-type" evidence="4">
    <location>
        <begin position="1"/>
        <end position="99"/>
    </location>
</feature>
<dbReference type="Gene3D" id="3.40.50.300">
    <property type="entry name" value="P-loop containing nucleotide triphosphate hydrolases"/>
    <property type="match status" value="1"/>
</dbReference>
<dbReference type="PANTHER" id="PTHR47691">
    <property type="entry name" value="REGULATOR-RELATED"/>
    <property type="match status" value="1"/>
</dbReference>
<dbReference type="InterPro" id="IPR016032">
    <property type="entry name" value="Sig_transdc_resp-reg_C-effctor"/>
</dbReference>
<keyword evidence="6" id="KW-1185">Reference proteome</keyword>
<dbReference type="Pfam" id="PF00486">
    <property type="entry name" value="Trans_reg_C"/>
    <property type="match status" value="1"/>
</dbReference>
<dbReference type="InterPro" id="IPR027417">
    <property type="entry name" value="P-loop_NTPase"/>
</dbReference>
<name>A0A2T0K3C4_9ACTN</name>
<dbReference type="AlphaFoldDB" id="A0A2T0K3C4"/>
<evidence type="ECO:0000313" key="5">
    <source>
        <dbReference type="EMBL" id="PRX17356.1"/>
    </source>
</evidence>
<dbReference type="SUPFAM" id="SSF48452">
    <property type="entry name" value="TPR-like"/>
    <property type="match status" value="3"/>
</dbReference>
<dbReference type="SMART" id="SM00028">
    <property type="entry name" value="TPR"/>
    <property type="match status" value="6"/>
</dbReference>
<sequence length="969" mass="103402">MTLRIQVLGPMRAWHDDEPIPLGPPAQRTVLGLLVLAGGQPVGLAGLIDAIWGDEPPASAVNVIQTHVKRLRRVLEPARAPHSRSELLPYLGDGYHLVVPADRIDILRFRQLLHRAAASREVEPLSEALALWQGQPFADLPQLAGHPKVRSIVAEHRAALARLGAALLAAGQTGGAITAFEEVTAADPLDEAGQAGLVRALAAAGRRAQAFETFHTVRRRLADELGVDPGTELTAAHRELLDADARTSTPAPPVVAAARPVPAELPADVPGFTGRAHEMSRLDRLTGTPDTSTVMIAVVSGTAGVGKTALATRWAHRNRDRFPDGQLYVDLRGYDPEQPVSPDAALARFLRSLGLPGEQMPADVDERAALYRSLLDRRRVLVLLDNAASVDQVRPLLPGTPSCVVLVTSRDSLPGLIVRHGARRLDLDVLRPDDALALLGRLAGDSVTGDPEAAEELAAHCARLPLALRIAAELVHRRAPATLASVVGELADHRGRLGLLSTGDPHSDIGVVFSWSYRDLPAGAARTFRLLGHHPGTEMDAHAVAALTGGTETRARSHLGLLTASHLVQRTGDRYGMHDLLRAYARDLAVRCGEIGLPQPLLDFYLRTAATAMDLLFPAERDRRPGIPATGGPALPLPDSGAALAWLDAERANLVATAVHAVAHGPEGYAVRLAQVLLRYLESGGHYPDAVALHGHALRAAERLEDRHAAAQLRINLGVLHVQQARYDEAGAELQRAVDLALEVGDSLVRVRALGNLGHLYQWQGRYAEAARFLGEVVAVARHSGDRAGEARGLGNLGQVRLRQGRHPDAAHDLRASAAICHDIGDAVGEAYAVLHLGHVELSSGRSVEAAALYEQARLVFSGTTELAGTAYALDGLGGVDVLLGEHRRAADRLGEALELFRRIGERAGEARVSNSLGDAAASTGRPADAREHHLSALRIAGEIGYRYEQSRAEQGLARLSAGRHEMPV</sequence>
<evidence type="ECO:0000256" key="2">
    <source>
        <dbReference type="ARBA" id="ARBA00023125"/>
    </source>
</evidence>
<dbReference type="GO" id="GO:0003677">
    <property type="term" value="F:DNA binding"/>
    <property type="evidence" value="ECO:0007669"/>
    <property type="project" value="UniProtKB-UniRule"/>
</dbReference>
<dbReference type="Proteomes" id="UP000239415">
    <property type="component" value="Unassembled WGS sequence"/>
</dbReference>
<accession>A0A2T0K3C4</accession>